<dbReference type="RefSeq" id="WP_353305716.1">
    <property type="nucleotide sequence ID" value="NZ_AP028955.1"/>
</dbReference>
<proteinExistence type="predicted"/>
<evidence type="ECO:0000313" key="1">
    <source>
        <dbReference type="EMBL" id="BET38768.1"/>
    </source>
</evidence>
<accession>A0ABM8JR54</accession>
<dbReference type="Proteomes" id="UP001473424">
    <property type="component" value="Chromosome"/>
</dbReference>
<evidence type="ECO:0008006" key="3">
    <source>
        <dbReference type="Google" id="ProtNLM"/>
    </source>
</evidence>
<keyword evidence="2" id="KW-1185">Reference proteome</keyword>
<gene>
    <name evidence="1" type="ORF">SAP269_13570</name>
</gene>
<dbReference type="EMBL" id="AP028955">
    <property type="protein sequence ID" value="BET38768.1"/>
    <property type="molecule type" value="Genomic_DNA"/>
</dbReference>
<evidence type="ECO:0000313" key="2">
    <source>
        <dbReference type="Proteomes" id="UP001473424"/>
    </source>
</evidence>
<organism evidence="1 2">
    <name type="scientific">Spiroplasma ixodetis</name>
    <dbReference type="NCBI Taxonomy" id="2141"/>
    <lineage>
        <taxon>Bacteria</taxon>
        <taxon>Bacillati</taxon>
        <taxon>Mycoplasmatota</taxon>
        <taxon>Mollicutes</taxon>
        <taxon>Entomoplasmatales</taxon>
        <taxon>Spiroplasmataceae</taxon>
        <taxon>Spiroplasma</taxon>
    </lineage>
</organism>
<protein>
    <recommendedName>
        <fullName evidence="3">ISXO2-like transposase domain-containing protein</fullName>
    </recommendedName>
</protein>
<reference evidence="2" key="1">
    <citation type="journal article" date="2024" name="FEMS Microbiol. Lett.">
        <title>Genomic insights into Spiroplasma endosymbionts that induce male-killing and protective phenotypes in the pea aphid.</title>
        <authorList>
            <person name="Arai H."/>
            <person name="Legeai F."/>
            <person name="Kageyama D."/>
            <person name="Sugio A."/>
            <person name="Simon J.C."/>
        </authorList>
    </citation>
    <scope>NUCLEOTIDE SEQUENCE [LARGE SCALE GENOMIC DNA]</scope>
    <source>
        <strain evidence="2">sAp269</strain>
    </source>
</reference>
<sequence length="58" mass="6690">MDEMYLSHVGFIKQGSSLFNKTLIVGVYEKTSNKLIVKVLKKADEKNGMATFFRTVFW</sequence>
<name>A0ABM8JR54_9MOLU</name>